<evidence type="ECO:0000313" key="3">
    <source>
        <dbReference type="Proteomes" id="UP000032545"/>
    </source>
</evidence>
<name>A0A0D8BFL7_9ACTN</name>
<gene>
    <name evidence="2" type="ORF">FF36_02823</name>
</gene>
<protein>
    <recommendedName>
        <fullName evidence="1">DUF2470 domain-containing protein</fullName>
    </recommendedName>
</protein>
<dbReference type="AlphaFoldDB" id="A0A0D8BFL7"/>
<dbReference type="InterPro" id="IPR019595">
    <property type="entry name" value="DUF2470"/>
</dbReference>
<evidence type="ECO:0000259" key="1">
    <source>
        <dbReference type="Pfam" id="PF10615"/>
    </source>
</evidence>
<dbReference type="PANTHER" id="PTHR13343">
    <property type="entry name" value="CREG1 PROTEIN"/>
    <property type="match status" value="1"/>
</dbReference>
<dbReference type="PANTHER" id="PTHR13343:SF22">
    <property type="entry name" value="GLUTAMYL-TRNA REDUCTASE-BINDING PROTEIN, CHLOROPLASTIC"/>
    <property type="match status" value="1"/>
</dbReference>
<dbReference type="InterPro" id="IPR037119">
    <property type="entry name" value="Haem_oxidase_HugZ-like_sf"/>
</dbReference>
<dbReference type="EMBL" id="JYFN01000019">
    <property type="protein sequence ID" value="KJE22845.1"/>
    <property type="molecule type" value="Genomic_DNA"/>
</dbReference>
<reference evidence="3" key="1">
    <citation type="submission" date="2015-02" db="EMBL/GenBank/DDBJ databases">
        <title>Draft Genome of Frankia sp. CpI1-S.</title>
        <authorList>
            <person name="Oshone R.T."/>
            <person name="Ngom M."/>
            <person name="Ghodhbane-Gtari F."/>
            <person name="Gtari M."/>
            <person name="Morris K."/>
            <person name="Thomas K."/>
            <person name="Sen A."/>
            <person name="Tisa L.S."/>
        </authorList>
    </citation>
    <scope>NUCLEOTIDE SEQUENCE [LARGE SCALE GENOMIC DNA]</scope>
    <source>
        <strain evidence="3">CpI1-S</strain>
    </source>
</reference>
<reference evidence="2 3" key="2">
    <citation type="journal article" date="2016" name="Genome Announc.">
        <title>Permanent Draft Genome Sequences for Two Variants of Frankia sp. Strain CpI1, the First Frankia Strain Isolated from Root Nodules of Comptonia peregrina.</title>
        <authorList>
            <person name="Oshone R."/>
            <person name="Hurst S.G.IV."/>
            <person name="Abebe-Akele F."/>
            <person name="Simpson S."/>
            <person name="Morris K."/>
            <person name="Thomas W.K."/>
            <person name="Tisa L.S."/>
        </authorList>
    </citation>
    <scope>NUCLEOTIDE SEQUENCE [LARGE SCALE GENOMIC DNA]</scope>
    <source>
        <strain evidence="3">CpI1-S</strain>
    </source>
</reference>
<proteinExistence type="predicted"/>
<sequence>MTSPAHTQDMITMARQARTVLAGGRTALLTLPCEQARGWVGVIDDGGEPVLMASAVGRLASAARNGRRSWVEVPGHSGERLILTGPLRVVPGTTEQILSRLDDLGRMVSTEDGVTDGLSVLALSVEDVVLCLPTVARDGRPRRWPSATVGRRIDLASYAFAEPDLISAYAAELIEHLNVGHADQMRQLARHALPATIEGDIAGVQVSGLDRYGMDLWRVDGAGAEQVRVAFRQPLVEPRSLGRELRRLLDQSANASE</sequence>
<accession>A0A0D8BFL7</accession>
<dbReference type="Pfam" id="PF10615">
    <property type="entry name" value="DUF2470"/>
    <property type="match status" value="1"/>
</dbReference>
<dbReference type="Gene3D" id="3.20.180.10">
    <property type="entry name" value="PNP-oxidase-like"/>
    <property type="match status" value="1"/>
</dbReference>
<dbReference type="SUPFAM" id="SSF50475">
    <property type="entry name" value="FMN-binding split barrel"/>
    <property type="match status" value="1"/>
</dbReference>
<organism evidence="2 3">
    <name type="scientific">Frankia torreyi</name>
    <dbReference type="NCBI Taxonomy" id="1856"/>
    <lineage>
        <taxon>Bacteria</taxon>
        <taxon>Bacillati</taxon>
        <taxon>Actinomycetota</taxon>
        <taxon>Actinomycetes</taxon>
        <taxon>Frankiales</taxon>
        <taxon>Frankiaceae</taxon>
        <taxon>Frankia</taxon>
    </lineage>
</organism>
<keyword evidence="3" id="KW-1185">Reference proteome</keyword>
<dbReference type="Proteomes" id="UP000032545">
    <property type="component" value="Unassembled WGS sequence"/>
</dbReference>
<dbReference type="PATRIC" id="fig|1502723.3.peg.1951"/>
<evidence type="ECO:0000313" key="2">
    <source>
        <dbReference type="EMBL" id="KJE22845.1"/>
    </source>
</evidence>
<feature type="domain" description="DUF2470" evidence="1">
    <location>
        <begin position="171"/>
        <end position="244"/>
    </location>
</feature>
<comment type="caution">
    <text evidence="2">The sequence shown here is derived from an EMBL/GenBank/DDBJ whole genome shotgun (WGS) entry which is preliminary data.</text>
</comment>